<dbReference type="RefSeq" id="XP_056760163.1">
    <property type="nucleotide sequence ID" value="XM_056915409.1"/>
</dbReference>
<dbReference type="GeneID" id="81605652"/>
<feature type="region of interest" description="Disordered" evidence="1">
    <location>
        <begin position="47"/>
        <end position="76"/>
    </location>
</feature>
<proteinExistence type="predicted"/>
<name>A0AAD6FWH7_9EURO</name>
<dbReference type="EMBL" id="JAPVEA010000009">
    <property type="protein sequence ID" value="KAJ5432871.1"/>
    <property type="molecule type" value="Genomic_DNA"/>
</dbReference>
<evidence type="ECO:0000256" key="1">
    <source>
        <dbReference type="SAM" id="MobiDB-lite"/>
    </source>
</evidence>
<reference evidence="2" key="1">
    <citation type="submission" date="2022-12" db="EMBL/GenBank/DDBJ databases">
        <authorList>
            <person name="Petersen C."/>
        </authorList>
    </citation>
    <scope>NUCLEOTIDE SEQUENCE</scope>
    <source>
        <strain evidence="2">IBT 16125</strain>
    </source>
</reference>
<keyword evidence="3" id="KW-1185">Reference proteome</keyword>
<comment type="caution">
    <text evidence="2">The sequence shown here is derived from an EMBL/GenBank/DDBJ whole genome shotgun (WGS) entry which is preliminary data.</text>
</comment>
<organism evidence="2 3">
    <name type="scientific">Penicillium daleae</name>
    <dbReference type="NCBI Taxonomy" id="63821"/>
    <lineage>
        <taxon>Eukaryota</taxon>
        <taxon>Fungi</taxon>
        <taxon>Dikarya</taxon>
        <taxon>Ascomycota</taxon>
        <taxon>Pezizomycotina</taxon>
        <taxon>Eurotiomycetes</taxon>
        <taxon>Eurotiomycetidae</taxon>
        <taxon>Eurotiales</taxon>
        <taxon>Aspergillaceae</taxon>
        <taxon>Penicillium</taxon>
    </lineage>
</organism>
<sequence length="76" mass="8423">MSVACDDVLTQQVQHRSHHFAYRAQQPSRAPCIPQSTTTILREPVSDNKRTKQVNGSTAGTNAIPRGMQRTPHLSI</sequence>
<evidence type="ECO:0000313" key="2">
    <source>
        <dbReference type="EMBL" id="KAJ5432871.1"/>
    </source>
</evidence>
<dbReference type="AlphaFoldDB" id="A0AAD6FWH7"/>
<accession>A0AAD6FWH7</accession>
<gene>
    <name evidence="2" type="ORF">N7458_012027</name>
</gene>
<reference evidence="2" key="2">
    <citation type="journal article" date="2023" name="IMA Fungus">
        <title>Comparative genomic study of the Penicillium genus elucidates a diverse pangenome and 15 lateral gene transfer events.</title>
        <authorList>
            <person name="Petersen C."/>
            <person name="Sorensen T."/>
            <person name="Nielsen M.R."/>
            <person name="Sondergaard T.E."/>
            <person name="Sorensen J.L."/>
            <person name="Fitzpatrick D.A."/>
            <person name="Frisvad J.C."/>
            <person name="Nielsen K.L."/>
        </authorList>
    </citation>
    <scope>NUCLEOTIDE SEQUENCE</scope>
    <source>
        <strain evidence="2">IBT 16125</strain>
    </source>
</reference>
<evidence type="ECO:0000313" key="3">
    <source>
        <dbReference type="Proteomes" id="UP001213681"/>
    </source>
</evidence>
<protein>
    <submittedName>
        <fullName evidence="2">Uncharacterized protein</fullName>
    </submittedName>
</protein>
<dbReference type="Proteomes" id="UP001213681">
    <property type="component" value="Unassembled WGS sequence"/>
</dbReference>